<dbReference type="EMBL" id="JBHMDO010000002">
    <property type="protein sequence ID" value="MFB9324444.1"/>
    <property type="molecule type" value="Genomic_DNA"/>
</dbReference>
<evidence type="ECO:0000313" key="1">
    <source>
        <dbReference type="EMBL" id="MFB9324444.1"/>
    </source>
</evidence>
<keyword evidence="2" id="KW-1185">Reference proteome</keyword>
<dbReference type="Pfam" id="PF08817">
    <property type="entry name" value="YukD"/>
    <property type="match status" value="1"/>
</dbReference>
<name>A0ABV5KGU2_9BACL</name>
<reference evidence="1 2" key="1">
    <citation type="submission" date="2024-09" db="EMBL/GenBank/DDBJ databases">
        <authorList>
            <person name="Sun Q."/>
            <person name="Mori K."/>
        </authorList>
    </citation>
    <scope>NUCLEOTIDE SEQUENCE [LARGE SCALE GENOMIC DNA]</scope>
    <source>
        <strain evidence="1 2">TISTR 2452</strain>
    </source>
</reference>
<comment type="caution">
    <text evidence="1">The sequence shown here is derived from an EMBL/GenBank/DDBJ whole genome shotgun (WGS) entry which is preliminary data.</text>
</comment>
<dbReference type="Proteomes" id="UP001589747">
    <property type="component" value="Unassembled WGS sequence"/>
</dbReference>
<sequence>MEDYILVTLAPGRRASVELKLPAFVPLGELLGMLGEALDLPLDGSAKLQAEPLGRVLDNKRTLEQEGVACGALLTVV</sequence>
<accession>A0ABV5KGU2</accession>
<gene>
    <name evidence="1" type="ORF">ACFFSY_00625</name>
</gene>
<dbReference type="InterPro" id="IPR024962">
    <property type="entry name" value="YukD-like"/>
</dbReference>
<protein>
    <submittedName>
        <fullName evidence="1">EsaB/YukD family protein</fullName>
    </submittedName>
</protein>
<organism evidence="1 2">
    <name type="scientific">Paenibacillus aurantiacus</name>
    <dbReference type="NCBI Taxonomy" id="1936118"/>
    <lineage>
        <taxon>Bacteria</taxon>
        <taxon>Bacillati</taxon>
        <taxon>Bacillota</taxon>
        <taxon>Bacilli</taxon>
        <taxon>Bacillales</taxon>
        <taxon>Paenibacillaceae</taxon>
        <taxon>Paenibacillus</taxon>
    </lineage>
</organism>
<proteinExistence type="predicted"/>
<evidence type="ECO:0000313" key="2">
    <source>
        <dbReference type="Proteomes" id="UP001589747"/>
    </source>
</evidence>
<dbReference type="RefSeq" id="WP_377488358.1">
    <property type="nucleotide sequence ID" value="NZ_JBHMDO010000002.1"/>
</dbReference>